<gene>
    <name evidence="1" type="ORF">LCGC14_1676160</name>
</gene>
<organism evidence="1">
    <name type="scientific">marine sediment metagenome</name>
    <dbReference type="NCBI Taxonomy" id="412755"/>
    <lineage>
        <taxon>unclassified sequences</taxon>
        <taxon>metagenomes</taxon>
        <taxon>ecological metagenomes</taxon>
    </lineage>
</organism>
<comment type="caution">
    <text evidence="1">The sequence shown here is derived from an EMBL/GenBank/DDBJ whole genome shotgun (WGS) entry which is preliminary data.</text>
</comment>
<evidence type="ECO:0000313" key="1">
    <source>
        <dbReference type="EMBL" id="KKM17400.1"/>
    </source>
</evidence>
<accession>A0A0F9KPS3</accession>
<name>A0A0F9KPS3_9ZZZZ</name>
<proteinExistence type="predicted"/>
<dbReference type="AlphaFoldDB" id="A0A0F9KPS3"/>
<dbReference type="EMBL" id="LAZR01014460">
    <property type="protein sequence ID" value="KKM17400.1"/>
    <property type="molecule type" value="Genomic_DNA"/>
</dbReference>
<protein>
    <submittedName>
        <fullName evidence="1">Uncharacterized protein</fullName>
    </submittedName>
</protein>
<reference evidence="1" key="1">
    <citation type="journal article" date="2015" name="Nature">
        <title>Complex archaea that bridge the gap between prokaryotes and eukaryotes.</title>
        <authorList>
            <person name="Spang A."/>
            <person name="Saw J.H."/>
            <person name="Jorgensen S.L."/>
            <person name="Zaremba-Niedzwiedzka K."/>
            <person name="Martijn J."/>
            <person name="Lind A.E."/>
            <person name="van Eijk R."/>
            <person name="Schleper C."/>
            <person name="Guy L."/>
            <person name="Ettema T.J."/>
        </authorList>
    </citation>
    <scope>NUCLEOTIDE SEQUENCE</scope>
</reference>
<sequence length="73" mass="7901">MPGGRHDVVGGNKMSELKLFTTKIETWAMPITISAFNKIDAEGLTRALFKVPTNVGVTATGKMPEPDILEEAK</sequence>